<evidence type="ECO:0000313" key="3">
    <source>
        <dbReference type="EMBL" id="ONL94061.1"/>
    </source>
</evidence>
<organism evidence="3">
    <name type="scientific">Zea mays</name>
    <name type="common">Maize</name>
    <dbReference type="NCBI Taxonomy" id="4577"/>
    <lineage>
        <taxon>Eukaryota</taxon>
        <taxon>Viridiplantae</taxon>
        <taxon>Streptophyta</taxon>
        <taxon>Embryophyta</taxon>
        <taxon>Tracheophyta</taxon>
        <taxon>Spermatophyta</taxon>
        <taxon>Magnoliopsida</taxon>
        <taxon>Liliopsida</taxon>
        <taxon>Poales</taxon>
        <taxon>Poaceae</taxon>
        <taxon>PACMAD clade</taxon>
        <taxon>Panicoideae</taxon>
        <taxon>Andropogonodae</taxon>
        <taxon>Andropogoneae</taxon>
        <taxon>Tripsacinae</taxon>
        <taxon>Zea</taxon>
    </lineage>
</organism>
<dbReference type="KEGG" id="zma:100037781"/>
<feature type="chain" id="PRO_5010279929" evidence="2">
    <location>
        <begin position="20"/>
        <end position="131"/>
    </location>
</feature>
<sequence>MASRMGMVAIVSLFVCALAASTSVNANVWQTDDIPVVNSNMVRHSNMERQQQQGGFIGHRPRLASFNRASNQDGDRKRTVPSGPDHMHHSIPSHTPQHPPVYVQALYEDDRSRTSSGPSKSIGPPPLSDRY</sequence>
<dbReference type="ExpressionAtlas" id="A0A1R3LCM7">
    <property type="expression patterns" value="baseline and differential"/>
</dbReference>
<feature type="region of interest" description="Disordered" evidence="1">
    <location>
        <begin position="49"/>
        <end position="131"/>
    </location>
</feature>
<feature type="signal peptide" evidence="2">
    <location>
        <begin position="1"/>
        <end position="19"/>
    </location>
</feature>
<name>A0A1R3LCM7_MAIZE</name>
<evidence type="ECO:0000256" key="2">
    <source>
        <dbReference type="SAM" id="SignalP"/>
    </source>
</evidence>
<dbReference type="EMBL" id="CM007647">
    <property type="protein sequence ID" value="ONL94061.1"/>
    <property type="molecule type" value="Genomic_DNA"/>
</dbReference>
<keyword evidence="2" id="KW-0732">Signal</keyword>
<gene>
    <name evidence="3" type="ORF">ZEAMMB73_Zm00001d027820</name>
</gene>
<dbReference type="OrthoDB" id="662284at2759"/>
<dbReference type="InParanoid" id="A0A1R3LCM7"/>
<evidence type="ECO:0000256" key="1">
    <source>
        <dbReference type="SAM" id="MobiDB-lite"/>
    </source>
</evidence>
<accession>A0A1R3LCM7</accession>
<dbReference type="AlphaFoldDB" id="A0A1R3LCM7"/>
<dbReference type="FunCoup" id="A0A1R3LCM7">
    <property type="interactions" value="554"/>
</dbReference>
<dbReference type="OMA" id="NGNMERQ"/>
<reference evidence="3" key="1">
    <citation type="submission" date="2015-12" db="EMBL/GenBank/DDBJ databases">
        <title>Update maize B73 reference genome by single molecule sequencing technologies.</title>
        <authorList>
            <consortium name="Maize Genome Sequencing Project"/>
            <person name="Ware D."/>
        </authorList>
    </citation>
    <scope>NUCLEOTIDE SEQUENCE [LARGE SCALE GENOMIC DNA]</scope>
    <source>
        <tissue evidence="3">Seedling</tissue>
    </source>
</reference>
<proteinExistence type="predicted"/>
<protein>
    <submittedName>
        <fullName evidence="3">Embryo surrounding region1</fullName>
    </submittedName>
</protein>